<sequence length="138" mass="15779">MPIGPMRRSWFENLDCDKPLLTLQESRDKFNVRGKREEAVEPRGRRGRKWRRTRGREERGEGREKGFKGEALGWEEKEIVTEEEEMGGGVIEIFRVALARLAPAAMAVDVQWKTGKKASSEPVLDLRLSLFVIPGSLK</sequence>
<protein>
    <submittedName>
        <fullName evidence="2">Uncharacterized protein</fullName>
    </submittedName>
</protein>
<reference evidence="2 3" key="1">
    <citation type="journal article" date="2013" name="Genome Biol.">
        <title>The genome sequence of the most widely cultivated cacao type and its use to identify candidate genes regulating pod color.</title>
        <authorList>
            <person name="Motamayor J.C."/>
            <person name="Mockaitis K."/>
            <person name="Schmutz J."/>
            <person name="Haiminen N."/>
            <person name="Iii D.L."/>
            <person name="Cornejo O."/>
            <person name="Findley S.D."/>
            <person name="Zheng P."/>
            <person name="Utro F."/>
            <person name="Royaert S."/>
            <person name="Saski C."/>
            <person name="Jenkins J."/>
            <person name="Podicheti R."/>
            <person name="Zhao M."/>
            <person name="Scheffler B.E."/>
            <person name="Stack J.C."/>
            <person name="Feltus F.A."/>
            <person name="Mustiga G.M."/>
            <person name="Amores F."/>
            <person name="Phillips W."/>
            <person name="Marelli J.P."/>
            <person name="May G.D."/>
            <person name="Shapiro H."/>
            <person name="Ma J."/>
            <person name="Bustamante C.D."/>
            <person name="Schnell R.J."/>
            <person name="Main D."/>
            <person name="Gilbert D."/>
            <person name="Parida L."/>
            <person name="Kuhn D.N."/>
        </authorList>
    </citation>
    <scope>NUCLEOTIDE SEQUENCE [LARGE SCALE GENOMIC DNA]</scope>
    <source>
        <strain evidence="3">cv. Matina 1-6</strain>
    </source>
</reference>
<feature type="compositionally biased region" description="Basic residues" evidence="1">
    <location>
        <begin position="45"/>
        <end position="54"/>
    </location>
</feature>
<evidence type="ECO:0000313" key="3">
    <source>
        <dbReference type="Proteomes" id="UP000026915"/>
    </source>
</evidence>
<feature type="compositionally biased region" description="Basic and acidic residues" evidence="1">
    <location>
        <begin position="31"/>
        <end position="44"/>
    </location>
</feature>
<feature type="region of interest" description="Disordered" evidence="1">
    <location>
        <begin position="31"/>
        <end position="65"/>
    </location>
</feature>
<evidence type="ECO:0000256" key="1">
    <source>
        <dbReference type="SAM" id="MobiDB-lite"/>
    </source>
</evidence>
<organism evidence="2 3">
    <name type="scientific">Theobroma cacao</name>
    <name type="common">Cacao</name>
    <name type="synonym">Cocoa</name>
    <dbReference type="NCBI Taxonomy" id="3641"/>
    <lineage>
        <taxon>Eukaryota</taxon>
        <taxon>Viridiplantae</taxon>
        <taxon>Streptophyta</taxon>
        <taxon>Embryophyta</taxon>
        <taxon>Tracheophyta</taxon>
        <taxon>Spermatophyta</taxon>
        <taxon>Magnoliopsida</taxon>
        <taxon>eudicotyledons</taxon>
        <taxon>Gunneridae</taxon>
        <taxon>Pentapetalae</taxon>
        <taxon>rosids</taxon>
        <taxon>malvids</taxon>
        <taxon>Malvales</taxon>
        <taxon>Malvaceae</taxon>
        <taxon>Byttnerioideae</taxon>
        <taxon>Theobroma</taxon>
    </lineage>
</organism>
<dbReference type="HOGENOM" id="CLU_1858891_0_0_1"/>
<gene>
    <name evidence="2" type="ORF">TCM_038211</name>
</gene>
<dbReference type="Gramene" id="EOY31251">
    <property type="protein sequence ID" value="EOY31251"/>
    <property type="gene ID" value="TCM_038211"/>
</dbReference>
<proteinExistence type="predicted"/>
<feature type="compositionally biased region" description="Basic and acidic residues" evidence="1">
    <location>
        <begin position="55"/>
        <end position="65"/>
    </location>
</feature>
<dbReference type="AlphaFoldDB" id="A0A061GP22"/>
<dbReference type="InParanoid" id="A0A061GP22"/>
<dbReference type="EMBL" id="CM001887">
    <property type="protein sequence ID" value="EOY31251.1"/>
    <property type="molecule type" value="Genomic_DNA"/>
</dbReference>
<accession>A0A061GP22</accession>
<keyword evidence="3" id="KW-1185">Reference proteome</keyword>
<evidence type="ECO:0000313" key="2">
    <source>
        <dbReference type="EMBL" id="EOY31251.1"/>
    </source>
</evidence>
<dbReference type="Proteomes" id="UP000026915">
    <property type="component" value="Chromosome 9"/>
</dbReference>
<name>A0A061GP22_THECC</name>